<sequence length="78" mass="8964">MDKYTEHDLRQKYEQDRITAIAERLLYITGARTIIITRDENDKAAIQCSTGRVESLEDYVGDALADCNDLDQPLRDMV</sequence>
<reference evidence="1" key="2">
    <citation type="submission" date="2015-07" db="EMBL/GenBank/DDBJ databases">
        <title>Plasmids, circular viruses and viroids from rat gut.</title>
        <authorList>
            <person name="Jorgensen T.J."/>
            <person name="Hansen M.A."/>
            <person name="Xu Z."/>
            <person name="Tabak M.A."/>
            <person name="Sorensen S.J."/>
            <person name="Hansen L.H."/>
        </authorList>
    </citation>
    <scope>NUCLEOTIDE SEQUENCE</scope>
    <source>
        <plasmid evidence="1">pRGFK1334</plasmid>
    </source>
</reference>
<reference evidence="1" key="1">
    <citation type="submission" date="2015-06" db="EMBL/GenBank/DDBJ databases">
        <authorList>
            <person name="Joergensen T."/>
        </authorList>
    </citation>
    <scope>NUCLEOTIDE SEQUENCE</scope>
    <source>
        <plasmid evidence="1">pRGFK1334</plasmid>
    </source>
</reference>
<evidence type="ECO:0000313" key="1">
    <source>
        <dbReference type="EMBL" id="CRY96955.1"/>
    </source>
</evidence>
<name>A0A0H5Q6C7_9ZZZZ</name>
<geneLocation type="plasmid" evidence="1">
    <name>pRGFK1334</name>
</geneLocation>
<accession>A0A0H5Q6C7</accession>
<protein>
    <submittedName>
        <fullName evidence="1">Uncharacterized protein</fullName>
    </submittedName>
</protein>
<dbReference type="AlphaFoldDB" id="A0A0H5Q6C7"/>
<dbReference type="EMBL" id="LN853898">
    <property type="protein sequence ID" value="CRY96955.1"/>
    <property type="molecule type" value="Genomic_DNA"/>
</dbReference>
<keyword evidence="1" id="KW-0614">Plasmid</keyword>
<proteinExistence type="predicted"/>
<organism evidence="1">
    <name type="scientific">uncultured prokaryote</name>
    <dbReference type="NCBI Taxonomy" id="198431"/>
    <lineage>
        <taxon>unclassified sequences</taxon>
        <taxon>environmental samples</taxon>
    </lineage>
</organism>